<evidence type="ECO:0000313" key="2">
    <source>
        <dbReference type="Proteomes" id="UP000292693"/>
    </source>
</evidence>
<name>A0A8G1ZLP5_9ACTN</name>
<dbReference type="InterPro" id="IPR046198">
    <property type="entry name" value="DUF6230"/>
</dbReference>
<comment type="caution">
    <text evidence="1">The sequence shown here is derived from an EMBL/GenBank/DDBJ whole genome shotgun (WGS) entry which is preliminary data.</text>
</comment>
<gene>
    <name evidence="1" type="ORF">C0Q92_30190</name>
</gene>
<proteinExistence type="predicted"/>
<dbReference type="AlphaFoldDB" id="A0A8G1ZLP5"/>
<protein>
    <submittedName>
        <fullName evidence="1">Cholesterol esterase</fullName>
    </submittedName>
</protein>
<sequence>MSGGTRAGRREGRTHWRRTPLLAAPATAAAGALLWQLGTGALAVDFRAQEKPLQLTTSSLYGTAYAAATVDQPVTRADGSAGSVPVLRMGFREGRVNGLCLSRQQEVLGVPYSIVLELGDDDPATWEVRTGETVIDLVSADGVLDLDGVVDINVNGSAAGTDGKGPSGGLGSGPDRFGLRADYAKFHSIDARTQDIQIPGFLTTPGLAIRVEPGTVRCPEPKPPRGTPAG</sequence>
<dbReference type="RefSeq" id="WP_129805946.1">
    <property type="nucleotide sequence ID" value="NZ_PKLL01000029.1"/>
</dbReference>
<dbReference type="Pfam" id="PF19741">
    <property type="entry name" value="DUF6230"/>
    <property type="match status" value="1"/>
</dbReference>
<accession>A0A8G1ZLP5</accession>
<organism evidence="1 2">
    <name type="scientific">Streptomyces albidoflavus</name>
    <dbReference type="NCBI Taxonomy" id="1886"/>
    <lineage>
        <taxon>Bacteria</taxon>
        <taxon>Bacillati</taxon>
        <taxon>Actinomycetota</taxon>
        <taxon>Actinomycetes</taxon>
        <taxon>Kitasatosporales</taxon>
        <taxon>Streptomycetaceae</taxon>
        <taxon>Streptomyces</taxon>
        <taxon>Streptomyces albidoflavus group</taxon>
    </lineage>
</organism>
<dbReference type="EMBL" id="PKLL01000029">
    <property type="protein sequence ID" value="RZE15758.1"/>
    <property type="molecule type" value="Genomic_DNA"/>
</dbReference>
<reference evidence="1 2" key="1">
    <citation type="submission" date="2017-12" db="EMBL/GenBank/DDBJ databases">
        <title>Population genomics insights into the ecological differentiation and adaptive evolution in streptomycetes.</title>
        <authorList>
            <person name="Li Y."/>
            <person name="Huang Y."/>
        </authorList>
    </citation>
    <scope>NUCLEOTIDE SEQUENCE [LARGE SCALE GENOMIC DNA]</scope>
    <source>
        <strain evidence="1 2">NBRC 100770</strain>
    </source>
</reference>
<dbReference type="Proteomes" id="UP000292693">
    <property type="component" value="Unassembled WGS sequence"/>
</dbReference>
<evidence type="ECO:0000313" key="1">
    <source>
        <dbReference type="EMBL" id="RZE15758.1"/>
    </source>
</evidence>